<dbReference type="GO" id="GO:0005886">
    <property type="term" value="C:plasma membrane"/>
    <property type="evidence" value="ECO:0007669"/>
    <property type="project" value="UniProtKB-SubCell"/>
</dbReference>
<dbReference type="Pfam" id="PF04093">
    <property type="entry name" value="MreD"/>
    <property type="match status" value="1"/>
</dbReference>
<dbReference type="AlphaFoldDB" id="A0A939D7X3"/>
<comment type="subcellular location">
    <subcellularLocation>
        <location evidence="1">Cell membrane</location>
        <topology evidence="1">Multi-pass membrane protein</topology>
    </subcellularLocation>
</comment>
<sequence>MKIRYAVLLFLLAFLFQGTLLNLFAIKGATPNLILCLVSIFSFLYEDNKGIVMGVVFGLLSDLCMGQYLGIAAMGYLIIGLTVSFMREMINKENIASIIIVTICSTIGYNLIYYVISVFFFGSIYSFIYWMKIQPLYIIENIIVVLILYINLMKTIVKYRNDRYLIWKKY</sequence>
<evidence type="ECO:0000256" key="8">
    <source>
        <dbReference type="SAM" id="Phobius"/>
    </source>
</evidence>
<name>A0A939D7X3_CLOAM</name>
<evidence type="ECO:0000256" key="3">
    <source>
        <dbReference type="ARBA" id="ARBA00022475"/>
    </source>
</evidence>
<keyword evidence="3" id="KW-1003">Cell membrane</keyword>
<dbReference type="NCBIfam" id="TIGR03426">
    <property type="entry name" value="shape_MreD"/>
    <property type="match status" value="1"/>
</dbReference>
<keyword evidence="6 8" id="KW-1133">Transmembrane helix</keyword>
<accession>A0A939D7X3</accession>
<feature type="transmembrane region" description="Helical" evidence="8">
    <location>
        <begin position="136"/>
        <end position="153"/>
    </location>
</feature>
<dbReference type="EMBL" id="JAFJZZ010000001">
    <property type="protein sequence ID" value="MBN7772771.1"/>
    <property type="molecule type" value="Genomic_DNA"/>
</dbReference>
<evidence type="ECO:0000313" key="10">
    <source>
        <dbReference type="Proteomes" id="UP000664545"/>
    </source>
</evidence>
<dbReference type="GO" id="GO:0008360">
    <property type="term" value="P:regulation of cell shape"/>
    <property type="evidence" value="ECO:0007669"/>
    <property type="project" value="UniProtKB-KW"/>
</dbReference>
<dbReference type="InterPro" id="IPR007227">
    <property type="entry name" value="Cell_shape_determining_MreD"/>
</dbReference>
<dbReference type="RefSeq" id="WP_206581545.1">
    <property type="nucleotide sequence ID" value="NZ_JAFJZZ010000001.1"/>
</dbReference>
<comment type="similarity">
    <text evidence="2">Belongs to the MreD family.</text>
</comment>
<feature type="transmembrane region" description="Helical" evidence="8">
    <location>
        <begin position="68"/>
        <end position="86"/>
    </location>
</feature>
<evidence type="ECO:0000256" key="1">
    <source>
        <dbReference type="ARBA" id="ARBA00004651"/>
    </source>
</evidence>
<keyword evidence="10" id="KW-1185">Reference proteome</keyword>
<evidence type="ECO:0000256" key="6">
    <source>
        <dbReference type="ARBA" id="ARBA00022989"/>
    </source>
</evidence>
<evidence type="ECO:0000313" key="9">
    <source>
        <dbReference type="EMBL" id="MBN7772771.1"/>
    </source>
</evidence>
<dbReference type="Proteomes" id="UP000664545">
    <property type="component" value="Unassembled WGS sequence"/>
</dbReference>
<evidence type="ECO:0000256" key="4">
    <source>
        <dbReference type="ARBA" id="ARBA00022692"/>
    </source>
</evidence>
<keyword evidence="4 8" id="KW-0812">Transmembrane</keyword>
<evidence type="ECO:0000256" key="5">
    <source>
        <dbReference type="ARBA" id="ARBA00022960"/>
    </source>
</evidence>
<evidence type="ECO:0000256" key="7">
    <source>
        <dbReference type="ARBA" id="ARBA00023136"/>
    </source>
</evidence>
<protein>
    <submittedName>
        <fullName evidence="9">Rod shape-determining protein MreD</fullName>
    </submittedName>
</protein>
<comment type="caution">
    <text evidence="9">The sequence shown here is derived from an EMBL/GenBank/DDBJ whole genome shotgun (WGS) entry which is preliminary data.</text>
</comment>
<feature type="transmembrane region" description="Helical" evidence="8">
    <location>
        <begin position="98"/>
        <end position="130"/>
    </location>
</feature>
<keyword evidence="5" id="KW-0133">Cell shape</keyword>
<proteinExistence type="inferred from homology"/>
<organism evidence="9 10">
    <name type="scientific">Clostridium aminobutyricum</name>
    <dbReference type="NCBI Taxonomy" id="33953"/>
    <lineage>
        <taxon>Bacteria</taxon>
        <taxon>Bacillati</taxon>
        <taxon>Bacillota</taxon>
        <taxon>Clostridia</taxon>
        <taxon>Eubacteriales</taxon>
        <taxon>Clostridiaceae</taxon>
        <taxon>Clostridium</taxon>
    </lineage>
</organism>
<reference evidence="9" key="1">
    <citation type="submission" date="2021-02" db="EMBL/GenBank/DDBJ databases">
        <title>Abyssanaerobacter marinus gen.nov., sp., nov, anaerobic bacterium isolated from the Onnuri vent field of Indian Ocean and suggestion of Mogibacteriaceae fam. nov., and proposal of reclassification of ambiguous this family's genus member.</title>
        <authorList>
            <person name="Kim Y.J."/>
            <person name="Yang J.-A."/>
        </authorList>
    </citation>
    <scope>NUCLEOTIDE SEQUENCE</scope>
    <source>
        <strain evidence="9">DSM 2634</strain>
    </source>
</reference>
<evidence type="ECO:0000256" key="2">
    <source>
        <dbReference type="ARBA" id="ARBA00007776"/>
    </source>
</evidence>
<gene>
    <name evidence="9" type="primary">mreD</name>
    <name evidence="9" type="ORF">JYB65_05290</name>
</gene>
<keyword evidence="7 8" id="KW-0472">Membrane</keyword>